<dbReference type="SMART" id="SM00241">
    <property type="entry name" value="ZP"/>
    <property type="match status" value="1"/>
</dbReference>
<dbReference type="PANTHER" id="PTHR47327:SF1">
    <property type="entry name" value="RE15579P"/>
    <property type="match status" value="1"/>
</dbReference>
<feature type="signal peptide" evidence="3">
    <location>
        <begin position="1"/>
        <end position="19"/>
    </location>
</feature>
<keyword evidence="2" id="KW-0472">Membrane</keyword>
<dbReference type="InterPro" id="IPR042235">
    <property type="entry name" value="ZP-C_dom"/>
</dbReference>
<dbReference type="WBParaSite" id="PSAMB.scaffold445size50797.g5882.t1">
    <property type="protein sequence ID" value="PSAMB.scaffold445size50797.g5882.t1"/>
    <property type="gene ID" value="PSAMB.scaffold445size50797.g5882"/>
</dbReference>
<organism evidence="6 7">
    <name type="scientific">Plectus sambesii</name>
    <dbReference type="NCBI Taxonomy" id="2011161"/>
    <lineage>
        <taxon>Eukaryota</taxon>
        <taxon>Metazoa</taxon>
        <taxon>Ecdysozoa</taxon>
        <taxon>Nematoda</taxon>
        <taxon>Chromadorea</taxon>
        <taxon>Plectida</taxon>
        <taxon>Plectina</taxon>
        <taxon>Plectoidea</taxon>
        <taxon>Plectidae</taxon>
        <taxon>Plectus</taxon>
    </lineage>
</organism>
<dbReference type="PANTHER" id="PTHR47327">
    <property type="entry name" value="FI18240P1-RELATED"/>
    <property type="match status" value="1"/>
</dbReference>
<sequence length="1129" mass="123211">MSTAATTVLFCCLLSCAIAQDTFNTDCDATERVTFVKLPHDGQGLLGNAEIVVPSQTLKDCVDMCRFNADAAGKKYPCAGVDYVRDTRTCMISGPIEDGALFVLKNDVTDTNSAPPLVLPFDEDHLADLFAQSDSADQQFARLMKAAGDFGGADHIDSVKAAAANSSTPSLPTDTTGFYKKTCLKAIPASYISRDAIYAFEQTPNRVLLESTEENIHANSSEHCIAYCLQAKELYDFVCLSVMYYYETKECLLNSEDQHTSGRQLSRDTEGLRVDYFENHVVSSECGPGAVPQYVIVNGTGAADVTAEHTLSKTSRDACEHFCSTNRAQSKPFVCKAFVYNRSTQQCLLLADATTVAAQSSGKAGKEEIYMEKICLGAASTCIQSPVFEKIAGFALIGFSRVILENVPNAEICLTECIRALTKFDFACLSVMFYADTGECVLNYDTLRTPGGKQPSNQCPIDKESTYIKYPQQTISNKFDSDAFQAVAVEDCFKGCETAQNFTCNSVKYIATDGLCVLSSQNSKTVALTVGSDDENHFDRRCIRGSRLSCGAIGTSFEAYAGRQLDRNASFEVSGVSDDECLSLCLQDPSQSCRSVNYIDSSSTCQLMAQTALEGELAINFTTTYFINKCFEKPPRQNAAVIHQQLLGETPYSEIPATDIELLTDCQYGAMKVLLNSPTAFKGFLFAKNRFESCRADVKETTAELDLNFPVYNQAVQNSYGNLPDQQGDCGVVETRPKVYSVIVIVQMNDLGIPGLVTDSDRFFNITCDYSNAEQNKVIAQGVPVNVKNSPKTMVDLHPDGRIDIPSPLSLSLRRDDYNVVRTATLGERLNIVFEYTQAYNRNVMGLFVRQCNATRGYGGLLPQPDSLIMIDDGCPMPAVQDTIITGPVARSQNGFTVPFSAFKFDGGNSVRISCMVDMCEGECNPTTCSIGSQSLSSFGRKKRHANEDDTTSAGTNASSQLAIVSNTSSTSSSVFSSSLPAGASTRAPTSILELTTTPSSHTTSTTDPVPTISTPTAHRNITKTELRSLIFTVVDHAVNEREERNFQEAKLHKEAFNDQKKDRLGYSSEEVISSFMASKERQVCLPKATFVGVVLLLTSICMCEAIIIVVYCVRRWMALRRGSTQKLS</sequence>
<dbReference type="PROSITE" id="PS50948">
    <property type="entry name" value="PAN"/>
    <property type="match status" value="4"/>
</dbReference>
<dbReference type="CDD" id="cd01099">
    <property type="entry name" value="PAN_AP_HGF"/>
    <property type="match status" value="3"/>
</dbReference>
<keyword evidence="3" id="KW-0732">Signal</keyword>
<dbReference type="GO" id="GO:0009653">
    <property type="term" value="P:anatomical structure morphogenesis"/>
    <property type="evidence" value="ECO:0007669"/>
    <property type="project" value="TreeGrafter"/>
</dbReference>
<evidence type="ECO:0000256" key="1">
    <source>
        <dbReference type="SAM" id="MobiDB-lite"/>
    </source>
</evidence>
<evidence type="ECO:0000256" key="2">
    <source>
        <dbReference type="SAM" id="Phobius"/>
    </source>
</evidence>
<feature type="region of interest" description="Disordered" evidence="1">
    <location>
        <begin position="940"/>
        <end position="959"/>
    </location>
</feature>
<keyword evidence="6" id="KW-1185">Reference proteome</keyword>
<dbReference type="Gene3D" id="3.50.4.10">
    <property type="entry name" value="Hepatocyte Growth Factor"/>
    <property type="match status" value="5"/>
</dbReference>
<dbReference type="SUPFAM" id="SSF57414">
    <property type="entry name" value="Hairpin loop containing domain-like"/>
    <property type="match status" value="5"/>
</dbReference>
<feature type="transmembrane region" description="Helical" evidence="2">
    <location>
        <begin position="1091"/>
        <end position="1114"/>
    </location>
</feature>
<evidence type="ECO:0000259" key="4">
    <source>
        <dbReference type="PROSITE" id="PS50948"/>
    </source>
</evidence>
<feature type="domain" description="Apple" evidence="4">
    <location>
        <begin position="459"/>
        <end position="542"/>
    </location>
</feature>
<evidence type="ECO:0000259" key="5">
    <source>
        <dbReference type="PROSITE" id="PS51034"/>
    </source>
</evidence>
<reference evidence="7" key="1">
    <citation type="submission" date="2022-11" db="UniProtKB">
        <authorList>
            <consortium name="WormBaseParasite"/>
        </authorList>
    </citation>
    <scope>IDENTIFICATION</scope>
</reference>
<feature type="domain" description="Apple" evidence="4">
    <location>
        <begin position="550"/>
        <end position="630"/>
    </location>
</feature>
<evidence type="ECO:0000313" key="7">
    <source>
        <dbReference type="WBParaSite" id="PSAMB.scaffold445size50797.g5882.t1"/>
    </source>
</evidence>
<protein>
    <submittedName>
        <fullName evidence="7">Uncharacterized protein</fullName>
    </submittedName>
</protein>
<feature type="domain" description="Apple" evidence="4">
    <location>
        <begin position="286"/>
        <end position="375"/>
    </location>
</feature>
<dbReference type="AlphaFoldDB" id="A0A914WJR8"/>
<dbReference type="Gene3D" id="2.60.40.4100">
    <property type="entry name" value="Zona pellucida, ZP-C domain"/>
    <property type="match status" value="1"/>
</dbReference>
<evidence type="ECO:0000313" key="6">
    <source>
        <dbReference type="Proteomes" id="UP000887566"/>
    </source>
</evidence>
<dbReference type="InterPro" id="IPR003609">
    <property type="entry name" value="Pan_app"/>
</dbReference>
<feature type="chain" id="PRO_5037548675" evidence="3">
    <location>
        <begin position="20"/>
        <end position="1129"/>
    </location>
</feature>
<accession>A0A914WJR8</accession>
<evidence type="ECO:0000256" key="3">
    <source>
        <dbReference type="SAM" id="SignalP"/>
    </source>
</evidence>
<feature type="domain" description="ZP" evidence="5">
    <location>
        <begin position="665"/>
        <end position="936"/>
    </location>
</feature>
<keyword evidence="2" id="KW-1133">Transmembrane helix</keyword>
<dbReference type="InterPro" id="IPR052774">
    <property type="entry name" value="Celegans_DevNeuronal_Protein"/>
</dbReference>
<keyword evidence="2" id="KW-0812">Transmembrane</keyword>
<dbReference type="SMART" id="SM00473">
    <property type="entry name" value="PAN_AP"/>
    <property type="match status" value="6"/>
</dbReference>
<dbReference type="PROSITE" id="PS51034">
    <property type="entry name" value="ZP_2"/>
    <property type="match status" value="1"/>
</dbReference>
<proteinExistence type="predicted"/>
<name>A0A914WJR8_9BILA</name>
<feature type="region of interest" description="Disordered" evidence="1">
    <location>
        <begin position="996"/>
        <end position="1016"/>
    </location>
</feature>
<dbReference type="Pfam" id="PF00024">
    <property type="entry name" value="PAN_1"/>
    <property type="match status" value="5"/>
</dbReference>
<feature type="domain" description="Apple" evidence="4">
    <location>
        <begin position="183"/>
        <end position="281"/>
    </location>
</feature>
<dbReference type="InterPro" id="IPR001507">
    <property type="entry name" value="ZP_dom"/>
</dbReference>
<dbReference type="Proteomes" id="UP000887566">
    <property type="component" value="Unplaced"/>
</dbReference>